<protein>
    <submittedName>
        <fullName evidence="1">Uncharacterized protein</fullName>
    </submittedName>
</protein>
<keyword evidence="2" id="KW-1185">Reference proteome</keyword>
<dbReference type="EMBL" id="AGUD01000003">
    <property type="protein sequence ID" value="EHN13066.1"/>
    <property type="molecule type" value="Genomic_DNA"/>
</dbReference>
<dbReference type="OrthoDB" id="8746011at2"/>
<proteinExistence type="predicted"/>
<reference evidence="1 2" key="1">
    <citation type="journal article" date="2013" name="Biodegradation">
        <title>Quantitative proteomic analysis of ibuprofen-degrading Patulibacter sp. strain I11.</title>
        <authorList>
            <person name="Almeida B."/>
            <person name="Kjeldal H."/>
            <person name="Lolas I."/>
            <person name="Knudsen A.D."/>
            <person name="Carvalho G."/>
            <person name="Nielsen K.L."/>
            <person name="Barreto Crespo M.T."/>
            <person name="Stensballe A."/>
            <person name="Nielsen J.L."/>
        </authorList>
    </citation>
    <scope>NUCLEOTIDE SEQUENCE [LARGE SCALE GENOMIC DNA]</scope>
    <source>
        <strain evidence="1 2">I11</strain>
    </source>
</reference>
<sequence>MNDLLDDVLAAHGGAERWRSASAITARGRLGGLLPKRFPGNKLARFAVQVQVAEQRTVLHDFPQAGRRAVLDRGDVRIETDDGERLDARTDPRSAFRGLRGVRRNVHWDPLDTAYFAGYAFWNYLTAPLLLARDDVAVVEAEPRRESGQRWRRLQATFPAGIETHCRHQAFHVDADGLIRRHDFVAEPVGRWASAALFCDRHRQFDGLLFPTRRRVLPRGPGGRALPRPTLLALDFDEIEVERRATASPTR</sequence>
<name>H0DZW2_9ACTN</name>
<dbReference type="AlphaFoldDB" id="H0DZW2"/>
<dbReference type="PATRIC" id="fig|1097667.3.peg.67"/>
<organism evidence="1 2">
    <name type="scientific">Patulibacter medicamentivorans</name>
    <dbReference type="NCBI Taxonomy" id="1097667"/>
    <lineage>
        <taxon>Bacteria</taxon>
        <taxon>Bacillati</taxon>
        <taxon>Actinomycetota</taxon>
        <taxon>Thermoleophilia</taxon>
        <taxon>Solirubrobacterales</taxon>
        <taxon>Patulibacteraceae</taxon>
        <taxon>Patulibacter</taxon>
    </lineage>
</organism>
<evidence type="ECO:0000313" key="2">
    <source>
        <dbReference type="Proteomes" id="UP000005143"/>
    </source>
</evidence>
<dbReference type="Proteomes" id="UP000005143">
    <property type="component" value="Unassembled WGS sequence"/>
</dbReference>
<comment type="caution">
    <text evidence="1">The sequence shown here is derived from an EMBL/GenBank/DDBJ whole genome shotgun (WGS) entry which is preliminary data.</text>
</comment>
<dbReference type="RefSeq" id="WP_007569635.1">
    <property type="nucleotide sequence ID" value="NZ_AGUD01000003.1"/>
</dbReference>
<accession>H0DZW2</accession>
<evidence type="ECO:0000313" key="1">
    <source>
        <dbReference type="EMBL" id="EHN13066.1"/>
    </source>
</evidence>
<gene>
    <name evidence="1" type="ORF">PAI11_00670</name>
</gene>